<evidence type="ECO:0000313" key="1">
    <source>
        <dbReference type="EMBL" id="AEI45355.1"/>
    </source>
</evidence>
<proteinExistence type="predicted"/>
<dbReference type="EMBL" id="CP002869">
    <property type="protein sequence ID" value="AEI45355.1"/>
    <property type="molecule type" value="Genomic_DNA"/>
</dbReference>
<protein>
    <submittedName>
        <fullName evidence="1">Uncharacterized protein</fullName>
    </submittedName>
</protein>
<dbReference type="KEGG" id="pms:KNP414_06836"/>
<sequence>MGSREAVSVSRASGLRGRQFRNGRAIMKSNAGFTKLMTQPTISYMVTNR</sequence>
<organism evidence="1 2">
    <name type="scientific">Paenibacillus mucilaginosus (strain KNP414)</name>
    <dbReference type="NCBI Taxonomy" id="1036673"/>
    <lineage>
        <taxon>Bacteria</taxon>
        <taxon>Bacillati</taxon>
        <taxon>Bacillota</taxon>
        <taxon>Bacilli</taxon>
        <taxon>Bacillales</taxon>
        <taxon>Paenibacillaceae</taxon>
        <taxon>Paenibacillus</taxon>
    </lineage>
</organism>
<evidence type="ECO:0000313" key="2">
    <source>
        <dbReference type="Proteomes" id="UP000006620"/>
    </source>
</evidence>
<reference evidence="1 2" key="2">
    <citation type="journal article" date="2013" name="Genome Announc.">
        <title>Genome Sequence of Growth-Improving Paenibacillus mucilaginosus Strain KNP414.</title>
        <authorList>
            <person name="Lu J.J."/>
            <person name="Wang J.F."/>
            <person name="Hu X.F."/>
        </authorList>
    </citation>
    <scope>NUCLEOTIDE SEQUENCE [LARGE SCALE GENOMIC DNA]</scope>
    <source>
        <strain evidence="1 2">KNP414</strain>
    </source>
</reference>
<dbReference type="Proteomes" id="UP000006620">
    <property type="component" value="Chromosome"/>
</dbReference>
<reference evidence="2" key="1">
    <citation type="submission" date="2011-06" db="EMBL/GenBank/DDBJ databases">
        <title>Complete genome sequence of Paenibacillus mucilaginosus KNP414.</title>
        <authorList>
            <person name="Wang J."/>
            <person name="Hu S."/>
            <person name="Hu X."/>
            <person name="Zhang B."/>
            <person name="Dong D."/>
            <person name="Zhang S."/>
            <person name="Zhao K."/>
            <person name="Wu D."/>
        </authorList>
    </citation>
    <scope>NUCLEOTIDE SEQUENCE [LARGE SCALE GENOMIC DNA]</scope>
    <source>
        <strain evidence="2">KNP414</strain>
    </source>
</reference>
<accession>F8FEN8</accession>
<gene>
    <name evidence="1" type="ordered locus">KNP414_06836</name>
</gene>
<name>F8FEN8_PAEMK</name>
<dbReference type="AlphaFoldDB" id="F8FEN8"/>
<dbReference type="HOGENOM" id="CLU_3138581_0_0_9"/>